<evidence type="ECO:0000313" key="4">
    <source>
        <dbReference type="Proteomes" id="UP001301769"/>
    </source>
</evidence>
<proteinExistence type="predicted"/>
<dbReference type="Proteomes" id="UP001301769">
    <property type="component" value="Unassembled WGS sequence"/>
</dbReference>
<keyword evidence="2" id="KW-0732">Signal</keyword>
<feature type="region of interest" description="Disordered" evidence="1">
    <location>
        <begin position="67"/>
        <end position="129"/>
    </location>
</feature>
<evidence type="ECO:0000313" key="3">
    <source>
        <dbReference type="EMBL" id="KAK4208064.1"/>
    </source>
</evidence>
<dbReference type="AlphaFoldDB" id="A0AAN6XWN1"/>
<sequence length="320" mass="35163">MRTDSNYKASTIFFVLVAAGFFARVPVVSGRPVCSSDSSATLCHDDGVIEHWLARRDQQHHHVRAFRLPGDKDKGGDSPDVEAPNDGPSGPVKSRPDDDDSLDQSGPVSGTPWGQSASPNPPAVTDQDFDLSKIPNVEDKGCQVSRSDPTLVFPGEPVFTIRLTDASVPSDERDLGILRTNKEQGSITLEESFVLYNDRRGKDERVRLWEMQATVAFHKSDMKPSDIKQLRTVGITEKTSIDAIEASREKLGLKAGENFTVKKDSQGTEKEVFDMNLNDSIFGQNAQAFLAKVPINGKEVKEIRVEDGGQEELTYVFVIG</sequence>
<name>A0AAN6XWN1_9PEZI</name>
<feature type="compositionally biased region" description="Polar residues" evidence="1">
    <location>
        <begin position="103"/>
        <end position="118"/>
    </location>
</feature>
<evidence type="ECO:0000256" key="2">
    <source>
        <dbReference type="SAM" id="SignalP"/>
    </source>
</evidence>
<accession>A0AAN6XWN1</accession>
<organism evidence="3 4">
    <name type="scientific">Rhypophila decipiens</name>
    <dbReference type="NCBI Taxonomy" id="261697"/>
    <lineage>
        <taxon>Eukaryota</taxon>
        <taxon>Fungi</taxon>
        <taxon>Dikarya</taxon>
        <taxon>Ascomycota</taxon>
        <taxon>Pezizomycotina</taxon>
        <taxon>Sordariomycetes</taxon>
        <taxon>Sordariomycetidae</taxon>
        <taxon>Sordariales</taxon>
        <taxon>Naviculisporaceae</taxon>
        <taxon>Rhypophila</taxon>
    </lineage>
</organism>
<reference evidence="3" key="1">
    <citation type="journal article" date="2023" name="Mol. Phylogenet. Evol.">
        <title>Genome-scale phylogeny and comparative genomics of the fungal order Sordariales.</title>
        <authorList>
            <person name="Hensen N."/>
            <person name="Bonometti L."/>
            <person name="Westerberg I."/>
            <person name="Brannstrom I.O."/>
            <person name="Guillou S."/>
            <person name="Cros-Aarteil S."/>
            <person name="Calhoun S."/>
            <person name="Haridas S."/>
            <person name="Kuo A."/>
            <person name="Mondo S."/>
            <person name="Pangilinan J."/>
            <person name="Riley R."/>
            <person name="LaButti K."/>
            <person name="Andreopoulos B."/>
            <person name="Lipzen A."/>
            <person name="Chen C."/>
            <person name="Yan M."/>
            <person name="Daum C."/>
            <person name="Ng V."/>
            <person name="Clum A."/>
            <person name="Steindorff A."/>
            <person name="Ohm R.A."/>
            <person name="Martin F."/>
            <person name="Silar P."/>
            <person name="Natvig D.O."/>
            <person name="Lalanne C."/>
            <person name="Gautier V."/>
            <person name="Ament-Velasquez S.L."/>
            <person name="Kruys A."/>
            <person name="Hutchinson M.I."/>
            <person name="Powell A.J."/>
            <person name="Barry K."/>
            <person name="Miller A.N."/>
            <person name="Grigoriev I.V."/>
            <person name="Debuchy R."/>
            <person name="Gladieux P."/>
            <person name="Hiltunen Thoren M."/>
            <person name="Johannesson H."/>
        </authorList>
    </citation>
    <scope>NUCLEOTIDE SEQUENCE</scope>
    <source>
        <strain evidence="3">PSN293</strain>
    </source>
</reference>
<feature type="signal peptide" evidence="2">
    <location>
        <begin position="1"/>
        <end position="30"/>
    </location>
</feature>
<gene>
    <name evidence="3" type="ORF">QBC37DRAFT_405635</name>
</gene>
<dbReference type="EMBL" id="MU858260">
    <property type="protein sequence ID" value="KAK4208064.1"/>
    <property type="molecule type" value="Genomic_DNA"/>
</dbReference>
<evidence type="ECO:0000256" key="1">
    <source>
        <dbReference type="SAM" id="MobiDB-lite"/>
    </source>
</evidence>
<reference evidence="3" key="2">
    <citation type="submission" date="2023-05" db="EMBL/GenBank/DDBJ databases">
        <authorList>
            <consortium name="Lawrence Berkeley National Laboratory"/>
            <person name="Steindorff A."/>
            <person name="Hensen N."/>
            <person name="Bonometti L."/>
            <person name="Westerberg I."/>
            <person name="Brannstrom I.O."/>
            <person name="Guillou S."/>
            <person name="Cros-Aarteil S."/>
            <person name="Calhoun S."/>
            <person name="Haridas S."/>
            <person name="Kuo A."/>
            <person name="Mondo S."/>
            <person name="Pangilinan J."/>
            <person name="Riley R."/>
            <person name="Labutti K."/>
            <person name="Andreopoulos B."/>
            <person name="Lipzen A."/>
            <person name="Chen C."/>
            <person name="Yanf M."/>
            <person name="Daum C."/>
            <person name="Ng V."/>
            <person name="Clum A."/>
            <person name="Ohm R."/>
            <person name="Martin F."/>
            <person name="Silar P."/>
            <person name="Natvig D."/>
            <person name="Lalanne C."/>
            <person name="Gautier V."/>
            <person name="Ament-Velasquez S.L."/>
            <person name="Kruys A."/>
            <person name="Hutchinson M.I."/>
            <person name="Powell A.J."/>
            <person name="Barry K."/>
            <person name="Miller A.N."/>
            <person name="Grigoriev I.V."/>
            <person name="Debuchy R."/>
            <person name="Gladieux P."/>
            <person name="Thoren M.H."/>
            <person name="Johannesson H."/>
        </authorList>
    </citation>
    <scope>NUCLEOTIDE SEQUENCE</scope>
    <source>
        <strain evidence="3">PSN293</strain>
    </source>
</reference>
<feature type="chain" id="PRO_5042937286" evidence="2">
    <location>
        <begin position="31"/>
        <end position="320"/>
    </location>
</feature>
<comment type="caution">
    <text evidence="3">The sequence shown here is derived from an EMBL/GenBank/DDBJ whole genome shotgun (WGS) entry which is preliminary data.</text>
</comment>
<protein>
    <submittedName>
        <fullName evidence="3">Uncharacterized protein</fullName>
    </submittedName>
</protein>
<keyword evidence="4" id="KW-1185">Reference proteome</keyword>